<proteinExistence type="predicted"/>
<dbReference type="GO" id="GO:0005829">
    <property type="term" value="C:cytosol"/>
    <property type="evidence" value="ECO:0007669"/>
    <property type="project" value="TreeGrafter"/>
</dbReference>
<evidence type="ECO:0000256" key="1">
    <source>
        <dbReference type="ARBA" id="ARBA00023015"/>
    </source>
</evidence>
<dbReference type="Gene3D" id="1.10.10.10">
    <property type="entry name" value="Winged helix-like DNA-binding domain superfamily/Winged helix DNA-binding domain"/>
    <property type="match status" value="1"/>
</dbReference>
<dbReference type="CDD" id="cd00038">
    <property type="entry name" value="CAP_ED"/>
    <property type="match status" value="1"/>
</dbReference>
<dbReference type="PROSITE" id="PS51063">
    <property type="entry name" value="HTH_CRP_2"/>
    <property type="match status" value="1"/>
</dbReference>
<dbReference type="InterPro" id="IPR036388">
    <property type="entry name" value="WH-like_DNA-bd_sf"/>
</dbReference>
<feature type="domain" description="Cyclic nucleotide-binding" evidence="4">
    <location>
        <begin position="13"/>
        <end position="115"/>
    </location>
</feature>
<dbReference type="SUPFAM" id="SSF46785">
    <property type="entry name" value="Winged helix' DNA-binding domain"/>
    <property type="match status" value="1"/>
</dbReference>
<dbReference type="InterPro" id="IPR012318">
    <property type="entry name" value="HTH_CRP"/>
</dbReference>
<dbReference type="GO" id="GO:0003677">
    <property type="term" value="F:DNA binding"/>
    <property type="evidence" value="ECO:0007669"/>
    <property type="project" value="UniProtKB-KW"/>
</dbReference>
<organism evidence="6 7">
    <name type="scientific">Aeoliella mucimassa</name>
    <dbReference type="NCBI Taxonomy" id="2527972"/>
    <lineage>
        <taxon>Bacteria</taxon>
        <taxon>Pseudomonadati</taxon>
        <taxon>Planctomycetota</taxon>
        <taxon>Planctomycetia</taxon>
        <taxon>Pirellulales</taxon>
        <taxon>Lacipirellulaceae</taxon>
        <taxon>Aeoliella</taxon>
    </lineage>
</organism>
<feature type="domain" description="HTH crp-type" evidence="5">
    <location>
        <begin position="147"/>
        <end position="220"/>
    </location>
</feature>
<dbReference type="PANTHER" id="PTHR24567">
    <property type="entry name" value="CRP FAMILY TRANSCRIPTIONAL REGULATORY PROTEIN"/>
    <property type="match status" value="1"/>
</dbReference>
<dbReference type="EMBL" id="CP036278">
    <property type="protein sequence ID" value="QDU55386.1"/>
    <property type="molecule type" value="Genomic_DNA"/>
</dbReference>
<keyword evidence="1" id="KW-0805">Transcription regulation</keyword>
<evidence type="ECO:0000256" key="2">
    <source>
        <dbReference type="ARBA" id="ARBA00023125"/>
    </source>
</evidence>
<dbReference type="Pfam" id="PF13545">
    <property type="entry name" value="HTH_Crp_2"/>
    <property type="match status" value="1"/>
</dbReference>
<accession>A0A518AL20</accession>
<gene>
    <name evidence="6" type="primary">ntcA</name>
    <name evidence="6" type="ORF">Pan181_15750</name>
</gene>
<dbReference type="InterPro" id="IPR050397">
    <property type="entry name" value="Env_Response_Regulators"/>
</dbReference>
<dbReference type="SUPFAM" id="SSF51206">
    <property type="entry name" value="cAMP-binding domain-like"/>
    <property type="match status" value="1"/>
</dbReference>
<keyword evidence="7" id="KW-1185">Reference proteome</keyword>
<keyword evidence="3" id="KW-0804">Transcription</keyword>
<evidence type="ECO:0000259" key="5">
    <source>
        <dbReference type="PROSITE" id="PS51063"/>
    </source>
</evidence>
<evidence type="ECO:0000313" key="6">
    <source>
        <dbReference type="EMBL" id="QDU55386.1"/>
    </source>
</evidence>
<name>A0A518AL20_9BACT</name>
<evidence type="ECO:0000259" key="4">
    <source>
        <dbReference type="PROSITE" id="PS50042"/>
    </source>
</evidence>
<dbReference type="SMART" id="SM00100">
    <property type="entry name" value="cNMP"/>
    <property type="match status" value="1"/>
</dbReference>
<dbReference type="AlphaFoldDB" id="A0A518AL20"/>
<dbReference type="InterPro" id="IPR036390">
    <property type="entry name" value="WH_DNA-bd_sf"/>
</dbReference>
<protein>
    <submittedName>
        <fullName evidence="6">Global nitrogen regulator</fullName>
    </submittedName>
</protein>
<reference evidence="6 7" key="1">
    <citation type="submission" date="2019-02" db="EMBL/GenBank/DDBJ databases">
        <title>Deep-cultivation of Planctomycetes and their phenomic and genomic characterization uncovers novel biology.</title>
        <authorList>
            <person name="Wiegand S."/>
            <person name="Jogler M."/>
            <person name="Boedeker C."/>
            <person name="Pinto D."/>
            <person name="Vollmers J."/>
            <person name="Rivas-Marin E."/>
            <person name="Kohn T."/>
            <person name="Peeters S.H."/>
            <person name="Heuer A."/>
            <person name="Rast P."/>
            <person name="Oberbeckmann S."/>
            <person name="Bunk B."/>
            <person name="Jeske O."/>
            <person name="Meyerdierks A."/>
            <person name="Storesund J.E."/>
            <person name="Kallscheuer N."/>
            <person name="Luecker S."/>
            <person name="Lage O.M."/>
            <person name="Pohl T."/>
            <person name="Merkel B.J."/>
            <person name="Hornburger P."/>
            <person name="Mueller R.-W."/>
            <person name="Bruemmer F."/>
            <person name="Labrenz M."/>
            <person name="Spormann A.M."/>
            <person name="Op den Camp H."/>
            <person name="Overmann J."/>
            <person name="Amann R."/>
            <person name="Jetten M.S.M."/>
            <person name="Mascher T."/>
            <person name="Medema M.H."/>
            <person name="Devos D.P."/>
            <person name="Kaster A.-K."/>
            <person name="Ovreas L."/>
            <person name="Rohde M."/>
            <person name="Galperin M.Y."/>
            <person name="Jogler C."/>
        </authorList>
    </citation>
    <scope>NUCLEOTIDE SEQUENCE [LARGE SCALE GENOMIC DNA]</scope>
    <source>
        <strain evidence="6 7">Pan181</strain>
    </source>
</reference>
<dbReference type="SMART" id="SM00419">
    <property type="entry name" value="HTH_CRP"/>
    <property type="match status" value="1"/>
</dbReference>
<dbReference type="PANTHER" id="PTHR24567:SF74">
    <property type="entry name" value="HTH-TYPE TRANSCRIPTIONAL REGULATOR ARCR"/>
    <property type="match status" value="1"/>
</dbReference>
<dbReference type="CDD" id="cd00092">
    <property type="entry name" value="HTH_CRP"/>
    <property type="match status" value="1"/>
</dbReference>
<dbReference type="KEGG" id="amuc:Pan181_15750"/>
<dbReference type="InterPro" id="IPR014710">
    <property type="entry name" value="RmlC-like_jellyroll"/>
</dbReference>
<dbReference type="PRINTS" id="PR00034">
    <property type="entry name" value="HTHCRP"/>
</dbReference>
<evidence type="ECO:0000313" key="7">
    <source>
        <dbReference type="Proteomes" id="UP000315750"/>
    </source>
</evidence>
<dbReference type="PROSITE" id="PS50042">
    <property type="entry name" value="CNMP_BINDING_3"/>
    <property type="match status" value="1"/>
</dbReference>
<dbReference type="InterPro" id="IPR000595">
    <property type="entry name" value="cNMP-bd_dom"/>
</dbReference>
<keyword evidence="2" id="KW-0238">DNA-binding</keyword>
<dbReference type="OrthoDB" id="9812325at2"/>
<evidence type="ECO:0000256" key="3">
    <source>
        <dbReference type="ARBA" id="ARBA00023163"/>
    </source>
</evidence>
<sequence>MTEKLWFLKSCELFRRLEADDLAMLERRCLSRRFARAAPIYMPADEASGVLLMAEGRAKICSYTDEGKQAILAFVEPGEIFGELALLDSGEREEYAEAVEKSNIIFIPQDVIESLAERHAHVSLGITKLIGLRRRRIERRLKSLLFRSNRERLVSLLLELAEQYGQPTPDGVQLAIKLSHQDLASVIGSTRETVTVLLGELQTEEFLTLGRRKITITALDNLASSIKAPVPRLPRRALFPTV</sequence>
<dbReference type="Gene3D" id="2.60.120.10">
    <property type="entry name" value="Jelly Rolls"/>
    <property type="match status" value="1"/>
</dbReference>
<dbReference type="GO" id="GO:0003700">
    <property type="term" value="F:DNA-binding transcription factor activity"/>
    <property type="evidence" value="ECO:0007669"/>
    <property type="project" value="TreeGrafter"/>
</dbReference>
<dbReference type="InterPro" id="IPR018490">
    <property type="entry name" value="cNMP-bd_dom_sf"/>
</dbReference>
<dbReference type="Pfam" id="PF00027">
    <property type="entry name" value="cNMP_binding"/>
    <property type="match status" value="1"/>
</dbReference>
<dbReference type="Proteomes" id="UP000315750">
    <property type="component" value="Chromosome"/>
</dbReference>
<dbReference type="RefSeq" id="WP_145246254.1">
    <property type="nucleotide sequence ID" value="NZ_CP036278.1"/>
</dbReference>